<proteinExistence type="predicted"/>
<evidence type="ECO:0000313" key="3">
    <source>
        <dbReference type="EMBL" id="KAK3216937.1"/>
    </source>
</evidence>
<feature type="region of interest" description="Disordered" evidence="1">
    <location>
        <begin position="305"/>
        <end position="339"/>
    </location>
</feature>
<feature type="compositionally biased region" description="Polar residues" evidence="1">
    <location>
        <begin position="305"/>
        <end position="317"/>
    </location>
</feature>
<dbReference type="Pfam" id="PF26013">
    <property type="entry name" value="DUF8004"/>
    <property type="match status" value="1"/>
</dbReference>
<dbReference type="PANTHER" id="PTHR39601:SF1">
    <property type="entry name" value="CHORIOGENIN HMINOR"/>
    <property type="match status" value="1"/>
</dbReference>
<comment type="caution">
    <text evidence="3">The sequence shown here is derived from an EMBL/GenBank/DDBJ whole genome shotgun (WGS) entry which is preliminary data.</text>
</comment>
<evidence type="ECO:0000313" key="4">
    <source>
        <dbReference type="Proteomes" id="UP001280581"/>
    </source>
</evidence>
<reference evidence="3 4" key="1">
    <citation type="submission" date="2021-02" db="EMBL/GenBank/DDBJ databases">
        <title>Genome assembly of Pseudopithomyces chartarum.</title>
        <authorList>
            <person name="Jauregui R."/>
            <person name="Singh J."/>
            <person name="Voisey C."/>
        </authorList>
    </citation>
    <scope>NUCLEOTIDE SEQUENCE [LARGE SCALE GENOMIC DNA]</scope>
    <source>
        <strain evidence="3 4">AGR01</strain>
    </source>
</reference>
<name>A0AAN6RM38_9PLEO</name>
<evidence type="ECO:0000256" key="1">
    <source>
        <dbReference type="SAM" id="MobiDB-lite"/>
    </source>
</evidence>
<feature type="compositionally biased region" description="Low complexity" evidence="1">
    <location>
        <begin position="322"/>
        <end position="339"/>
    </location>
</feature>
<dbReference type="AlphaFoldDB" id="A0AAN6RM38"/>
<dbReference type="InterPro" id="IPR058317">
    <property type="entry name" value="DUF8004"/>
</dbReference>
<protein>
    <recommendedName>
        <fullName evidence="2">DUF8004 domain-containing protein</fullName>
    </recommendedName>
</protein>
<keyword evidence="4" id="KW-1185">Reference proteome</keyword>
<gene>
    <name evidence="3" type="ORF">GRF29_1g1462448</name>
</gene>
<accession>A0AAN6RM38</accession>
<dbReference type="EMBL" id="WVTA01000001">
    <property type="protein sequence ID" value="KAK3216937.1"/>
    <property type="molecule type" value="Genomic_DNA"/>
</dbReference>
<dbReference type="Proteomes" id="UP001280581">
    <property type="component" value="Unassembled WGS sequence"/>
</dbReference>
<organism evidence="3 4">
    <name type="scientific">Pseudopithomyces chartarum</name>
    <dbReference type="NCBI Taxonomy" id="1892770"/>
    <lineage>
        <taxon>Eukaryota</taxon>
        <taxon>Fungi</taxon>
        <taxon>Dikarya</taxon>
        <taxon>Ascomycota</taxon>
        <taxon>Pezizomycotina</taxon>
        <taxon>Dothideomycetes</taxon>
        <taxon>Pleosporomycetidae</taxon>
        <taxon>Pleosporales</taxon>
        <taxon>Massarineae</taxon>
        <taxon>Didymosphaeriaceae</taxon>
        <taxon>Pseudopithomyces</taxon>
    </lineage>
</organism>
<feature type="domain" description="DUF8004" evidence="2">
    <location>
        <begin position="1"/>
        <end position="68"/>
    </location>
</feature>
<evidence type="ECO:0000259" key="2">
    <source>
        <dbReference type="Pfam" id="PF26013"/>
    </source>
</evidence>
<sequence>MLYYAEHYKLRSVWMDAFAHCVGMNERLVLSPEFPSQSRLTKALITRASLEMDIELARTTRALRDFLEEDLSPAYLGLTEGARYHLDRFRSFLHSFYVDKFGYWPPPRGTTFSKALYRSLYFDFKNMYDYLVDSESTADLASQKLASGGICVLQNVSSFDKRHKFPPLPHPMALLPCQSSIRNQRTESQRSLKALTLGSKQDKEEQHLSARSALLMATNRRDTSITDAPIIQAYMRFERQCAITRRDEKVSISDARKVRWLLIYGTLQYLISALRVPAEVRDTEAPKYFMCCLVADHAKWQNETHSTSVSTTPSIDNSFDHLGSQTGSQSGGSLSSSTRQSLIEPDCQNYDYLLHTNTDPGIYTWTRNILVETMYSRFSTTHTMRTYTKSLHALDATICTPDEKC</sequence>
<dbReference type="PANTHER" id="PTHR39601">
    <property type="entry name" value="CHORIOGENIN HMINOR"/>
    <property type="match status" value="1"/>
</dbReference>